<dbReference type="InterPro" id="IPR027417">
    <property type="entry name" value="P-loop_NTPase"/>
</dbReference>
<sequence>MKLSISDFRCFHEVKNIEFRPINILVGENSAGKSSFLAAIRFLFDLFRDDAKPSFNKDPFFLGSYDQIAHFRGGRFGRAKEFSFSYSGTLNREFLRRHPVIKEMSASTEDRFSTRVSFTNNRSQPAVSSIQFQSGLFGLNVTLGGTPNGEVITPTRRL</sequence>
<dbReference type="EMBL" id="JAKLUA010000005">
    <property type="protein sequence ID" value="MCG2668749.1"/>
    <property type="molecule type" value="Genomic_DNA"/>
</dbReference>
<comment type="caution">
    <text evidence="2">The sequence shown here is derived from an EMBL/GenBank/DDBJ whole genome shotgun (WGS) entry which is preliminary data.</text>
</comment>
<dbReference type="RefSeq" id="WP_237871575.1">
    <property type="nucleotide sequence ID" value="NZ_JAKLUA010000005.1"/>
</dbReference>
<proteinExistence type="predicted"/>
<accession>A0ABS9LPL9</accession>
<evidence type="ECO:0000259" key="1">
    <source>
        <dbReference type="Pfam" id="PF13175"/>
    </source>
</evidence>
<dbReference type="SUPFAM" id="SSF52540">
    <property type="entry name" value="P-loop containing nucleoside triphosphate hydrolases"/>
    <property type="match status" value="1"/>
</dbReference>
<dbReference type="PANTHER" id="PTHR32182">
    <property type="entry name" value="DNA REPLICATION AND REPAIR PROTEIN RECF"/>
    <property type="match status" value="1"/>
</dbReference>
<evidence type="ECO:0000313" key="2">
    <source>
        <dbReference type="EMBL" id="MCG2668749.1"/>
    </source>
</evidence>
<gene>
    <name evidence="2" type="ORF">L6637_17445</name>
</gene>
<dbReference type="Gene3D" id="3.40.50.300">
    <property type="entry name" value="P-loop containing nucleotide triphosphate hydrolases"/>
    <property type="match status" value="1"/>
</dbReference>
<reference evidence="2" key="1">
    <citation type="submission" date="2022-01" db="EMBL/GenBank/DDBJ databases">
        <title>Genome sequnece data of strain Bradyrhizobium sp. nov.</title>
        <authorList>
            <person name="Zhang J."/>
        </authorList>
    </citation>
    <scope>NUCLEOTIDE SEQUENCE</scope>
    <source>
        <strain evidence="2">WYCCWR 12774</strain>
    </source>
</reference>
<organism evidence="2 3">
    <name type="scientific">Bradyrhizobium zhengyangense</name>
    <dbReference type="NCBI Taxonomy" id="2911009"/>
    <lineage>
        <taxon>Bacteria</taxon>
        <taxon>Pseudomonadati</taxon>
        <taxon>Pseudomonadota</taxon>
        <taxon>Alphaproteobacteria</taxon>
        <taxon>Hyphomicrobiales</taxon>
        <taxon>Nitrobacteraceae</taxon>
        <taxon>Bradyrhizobium</taxon>
    </lineage>
</organism>
<name>A0ABS9LPL9_9BRAD</name>
<keyword evidence="3" id="KW-1185">Reference proteome</keyword>
<dbReference type="Pfam" id="PF13175">
    <property type="entry name" value="AAA_15"/>
    <property type="match status" value="1"/>
</dbReference>
<feature type="domain" description="Endonuclease GajA/Old nuclease/RecF-like AAA" evidence="1">
    <location>
        <begin position="2"/>
        <end position="58"/>
    </location>
</feature>
<evidence type="ECO:0000313" key="3">
    <source>
        <dbReference type="Proteomes" id="UP001139012"/>
    </source>
</evidence>
<dbReference type="Proteomes" id="UP001139012">
    <property type="component" value="Unassembled WGS sequence"/>
</dbReference>
<dbReference type="InterPro" id="IPR041685">
    <property type="entry name" value="AAA_GajA/Old/RecF-like"/>
</dbReference>
<dbReference type="PANTHER" id="PTHR32182:SF22">
    <property type="entry name" value="ATP-DEPENDENT ENDONUCLEASE, OLD FAMILY-RELATED"/>
    <property type="match status" value="1"/>
</dbReference>
<protein>
    <submittedName>
        <fullName evidence="2">AAA family ATPase</fullName>
    </submittedName>
</protein>